<evidence type="ECO:0000256" key="4">
    <source>
        <dbReference type="SAM" id="MobiDB-lite"/>
    </source>
</evidence>
<dbReference type="eggNOG" id="ENOG502S6G8">
    <property type="taxonomic scope" value="Eukaryota"/>
</dbReference>
<evidence type="ECO:0000259" key="5">
    <source>
        <dbReference type="Pfam" id="PF15309"/>
    </source>
</evidence>
<dbReference type="GO" id="GO:0005814">
    <property type="term" value="C:centriole"/>
    <property type="evidence" value="ECO:0000318"/>
    <property type="project" value="GO_Central"/>
</dbReference>
<dbReference type="FunCoup" id="F6YRK0">
    <property type="interactions" value="200"/>
</dbReference>
<organism evidence="7 8">
    <name type="scientific">Monodelphis domestica</name>
    <name type="common">Gray short-tailed opossum</name>
    <dbReference type="NCBI Taxonomy" id="13616"/>
    <lineage>
        <taxon>Eukaryota</taxon>
        <taxon>Metazoa</taxon>
        <taxon>Chordata</taxon>
        <taxon>Craniata</taxon>
        <taxon>Vertebrata</taxon>
        <taxon>Euteleostomi</taxon>
        <taxon>Mammalia</taxon>
        <taxon>Metatheria</taxon>
        <taxon>Didelphimorphia</taxon>
        <taxon>Didelphidae</taxon>
        <taxon>Monodelphis</taxon>
    </lineage>
</organism>
<feature type="region of interest" description="Disordered" evidence="4">
    <location>
        <begin position="598"/>
        <end position="658"/>
    </location>
</feature>
<feature type="compositionally biased region" description="Basic and acidic residues" evidence="4">
    <location>
        <begin position="320"/>
        <end position="331"/>
    </location>
</feature>
<dbReference type="Pfam" id="PF15309">
    <property type="entry name" value="ALMS_motif"/>
    <property type="match status" value="1"/>
</dbReference>
<sequence>MLRPPEAGLQASPYNERSQLSLRNLQPEVAEKTSDFAKEAVASRKTKMISSLLISQLIDERRLRRSASALPGQCMMLQPEAHPMNLSLARHSPADIDQAFLLLPGRMGIKTSCREAGAGPELPLQEGKPDPNPRKGFSSITITARRVVPPASTLMWGTAVEPLCSQCGAKEKTDSSGDREPPPRHRLFSGHGSLANGLATSFKTSEPHGQVCEGHPCWILNPENKENELIPPAIPSHGEKVPLLFSSCVHLRVSQPCSNTVHYLDKSLSIPLDQAPLAGSKVHKSVLSLNLSCSSHGLTADGADRMANAEEEAMGGEPLSQKHAEQHEKRSPTSWAPDFKESCLKESPPWSGMSLGNYPCPWSSAPHLGSTEDPGEGADPLAMGKTKGDSMVAYHARSHPDKLSIHIPGWSYAAETKAFSGNIKMQQGEQCMALSATLVGPSPRNDFVPDVSGSPKDDYQSSKPLESQEIQPQQFLKSKAPLPDYLCPLKALCPSSQEDIGVPVESPFPPGDYRCCDLVVKLKKYERPVKEEEMIPESPPAPAEPMSSPEKPDTAQEQDVCPEAELNVFPVHSLTLREALEVYKPQFISRSQERLRKLESMAQQRKAQGCETPRKKPSPLPLRPTKKKQYTIPHPLSGKETKVQNEEKPSPGTHNNLFKPKERCISEKEMHMRSKRIYNNLPEVKKKKEEQKKRVILQSNRLRVEVFKKQLLDQILQRSKERSAIPFSCNSGDLE</sequence>
<comment type="subcellular location">
    <subcellularLocation>
        <location evidence="1">Cytoplasm</location>
        <location evidence="1">Cytoskeleton</location>
        <location evidence="1">Microtubule organizing center</location>
        <location evidence="1">Centrosome</location>
    </subcellularLocation>
</comment>
<dbReference type="Ensembl" id="ENSMODT00000013470.4">
    <property type="protein sequence ID" value="ENSMODP00000013228.3"/>
    <property type="gene ID" value="ENSMODG00000010557.4"/>
</dbReference>
<keyword evidence="3" id="KW-0206">Cytoskeleton</keyword>
<feature type="domain" description="ALMS motif" evidence="5">
    <location>
        <begin position="572"/>
        <end position="718"/>
    </location>
</feature>
<dbReference type="PANTHER" id="PTHR21553:SF24">
    <property type="entry name" value="(E2-INDEPENDENT) E3 UBIQUITIN-CONJUGATING ENZYME FATS"/>
    <property type="match status" value="1"/>
</dbReference>
<feature type="region of interest" description="Disordered" evidence="4">
    <location>
        <begin position="168"/>
        <end position="190"/>
    </location>
</feature>
<evidence type="ECO:0000256" key="1">
    <source>
        <dbReference type="ARBA" id="ARBA00004300"/>
    </source>
</evidence>
<feature type="compositionally biased region" description="Polar residues" evidence="4">
    <location>
        <begin position="461"/>
        <end position="472"/>
    </location>
</feature>
<dbReference type="GeneTree" id="ENSGT00940000153123"/>
<feature type="region of interest" description="Disordered" evidence="4">
    <location>
        <begin position="442"/>
        <end position="472"/>
    </location>
</feature>
<accession>F6YRK0</accession>
<evidence type="ECO:0000256" key="2">
    <source>
        <dbReference type="ARBA" id="ARBA00022490"/>
    </source>
</evidence>
<dbReference type="HOGENOM" id="CLU_026504_0_0_1"/>
<feature type="domain" description="Centrosomal protein C10orf90 N-terminal" evidence="6">
    <location>
        <begin position="52"/>
        <end position="564"/>
    </location>
</feature>
<feature type="region of interest" description="Disordered" evidence="4">
    <location>
        <begin position="529"/>
        <end position="559"/>
    </location>
</feature>
<reference evidence="7 8" key="1">
    <citation type="journal article" date="2007" name="Nature">
        <title>Genome of the marsupial Monodelphis domestica reveals innovation in non-coding sequences.</title>
        <authorList>
            <person name="Mikkelsen T.S."/>
            <person name="Wakefield M.J."/>
            <person name="Aken B."/>
            <person name="Amemiya C.T."/>
            <person name="Chang J.L."/>
            <person name="Duke S."/>
            <person name="Garber M."/>
            <person name="Gentles A.J."/>
            <person name="Goodstadt L."/>
            <person name="Heger A."/>
            <person name="Jurka J."/>
            <person name="Kamal M."/>
            <person name="Mauceli E."/>
            <person name="Searle S.M."/>
            <person name="Sharpe T."/>
            <person name="Baker M.L."/>
            <person name="Batzer M.A."/>
            <person name="Benos P.V."/>
            <person name="Belov K."/>
            <person name="Clamp M."/>
            <person name="Cook A."/>
            <person name="Cuff J."/>
            <person name="Das R."/>
            <person name="Davidow L."/>
            <person name="Deakin J.E."/>
            <person name="Fazzari M.J."/>
            <person name="Glass J.L."/>
            <person name="Grabherr M."/>
            <person name="Greally J.M."/>
            <person name="Gu W."/>
            <person name="Hore T.A."/>
            <person name="Huttley G.A."/>
            <person name="Kleber M."/>
            <person name="Jirtle R.L."/>
            <person name="Koina E."/>
            <person name="Lee J.T."/>
            <person name="Mahony S."/>
            <person name="Marra M.A."/>
            <person name="Miller R.D."/>
            <person name="Nicholls R.D."/>
            <person name="Oda M."/>
            <person name="Papenfuss A.T."/>
            <person name="Parra Z.E."/>
            <person name="Pollock D.D."/>
            <person name="Ray D.A."/>
            <person name="Schein J.E."/>
            <person name="Speed T.P."/>
            <person name="Thompson K."/>
            <person name="VandeBerg J.L."/>
            <person name="Wade C.M."/>
            <person name="Walker J.A."/>
            <person name="Waters P.D."/>
            <person name="Webber C."/>
            <person name="Weidman J.R."/>
            <person name="Xie X."/>
            <person name="Zody M.C."/>
            <person name="Baldwin J."/>
            <person name="Abdouelleil A."/>
            <person name="Abdulkadir J."/>
            <person name="Abebe A."/>
            <person name="Abera B."/>
            <person name="Abreu J."/>
            <person name="Acer S.C."/>
            <person name="Aftuck L."/>
            <person name="Alexander A."/>
            <person name="An P."/>
            <person name="Anderson E."/>
            <person name="Anderson S."/>
            <person name="Arachi H."/>
            <person name="Azer M."/>
            <person name="Bachantsang P."/>
            <person name="Barry A."/>
            <person name="Bayul T."/>
            <person name="Berlin A."/>
            <person name="Bessette D."/>
            <person name="Bloom T."/>
            <person name="Bloom T."/>
            <person name="Boguslavskiy L."/>
            <person name="Bonnet C."/>
            <person name="Boukhgalter B."/>
            <person name="Bourzgui I."/>
            <person name="Brown A."/>
            <person name="Cahill P."/>
            <person name="Channer S."/>
            <person name="Cheshatsang Y."/>
            <person name="Chuda L."/>
            <person name="Citroen M."/>
            <person name="Collymore A."/>
            <person name="Cooke P."/>
            <person name="Costello M."/>
            <person name="D'Aco K."/>
            <person name="Daza R."/>
            <person name="De Haan G."/>
            <person name="DeGray S."/>
            <person name="DeMaso C."/>
            <person name="Dhargay N."/>
            <person name="Dooley K."/>
            <person name="Dooley E."/>
            <person name="Doricent M."/>
            <person name="Dorje P."/>
            <person name="Dorjee K."/>
            <person name="Dupes A."/>
            <person name="Elong R."/>
            <person name="Falk J."/>
            <person name="Farina A."/>
            <person name="Faro S."/>
            <person name="Ferguson D."/>
            <person name="Fisher S."/>
            <person name="Foley C.D."/>
            <person name="Franke A."/>
            <person name="Friedrich D."/>
            <person name="Gadbois L."/>
            <person name="Gearin G."/>
            <person name="Gearin C.R."/>
            <person name="Giannoukos G."/>
            <person name="Goode T."/>
            <person name="Graham J."/>
            <person name="Grandbois E."/>
            <person name="Grewal S."/>
            <person name="Gyaltsen K."/>
            <person name="Hafez N."/>
            <person name="Hagos B."/>
            <person name="Hall J."/>
            <person name="Henson C."/>
            <person name="Hollinger A."/>
            <person name="Honan T."/>
            <person name="Huard M.D."/>
            <person name="Hughes L."/>
            <person name="Hurhula B."/>
            <person name="Husby M.E."/>
            <person name="Kamat A."/>
            <person name="Kanga B."/>
            <person name="Kashin S."/>
            <person name="Khazanovich D."/>
            <person name="Kisner P."/>
            <person name="Lance K."/>
            <person name="Lara M."/>
            <person name="Lee W."/>
            <person name="Lennon N."/>
            <person name="Letendre F."/>
            <person name="LeVine R."/>
            <person name="Lipovsky A."/>
            <person name="Liu X."/>
            <person name="Liu J."/>
            <person name="Liu S."/>
            <person name="Lokyitsang T."/>
            <person name="Lokyitsang Y."/>
            <person name="Lubonja R."/>
            <person name="Lui A."/>
            <person name="MacDonald P."/>
            <person name="Magnisalis V."/>
            <person name="Maru K."/>
            <person name="Matthews C."/>
            <person name="McCusker W."/>
            <person name="McDonough S."/>
            <person name="Mehta T."/>
            <person name="Meldrim J."/>
            <person name="Meneus L."/>
            <person name="Mihai O."/>
            <person name="Mihalev A."/>
            <person name="Mihova T."/>
            <person name="Mittelman R."/>
            <person name="Mlenga V."/>
            <person name="Montmayeur A."/>
            <person name="Mulrain L."/>
            <person name="Navidi A."/>
            <person name="Naylor J."/>
            <person name="Negash T."/>
            <person name="Nguyen T."/>
            <person name="Nguyen N."/>
            <person name="Nicol R."/>
            <person name="Norbu C."/>
            <person name="Norbu N."/>
            <person name="Novod N."/>
            <person name="O'Neill B."/>
            <person name="Osman S."/>
            <person name="Markiewicz E."/>
            <person name="Oyono O.L."/>
            <person name="Patti C."/>
            <person name="Phunkhang P."/>
            <person name="Pierre F."/>
            <person name="Priest M."/>
            <person name="Raghuraman S."/>
            <person name="Rege F."/>
            <person name="Reyes R."/>
            <person name="Rise C."/>
            <person name="Rogov P."/>
            <person name="Ross K."/>
            <person name="Ryan E."/>
            <person name="Settipalli S."/>
            <person name="Shea T."/>
            <person name="Sherpa N."/>
            <person name="Shi L."/>
            <person name="Shih D."/>
            <person name="Sparrow T."/>
            <person name="Spaulding J."/>
            <person name="Stalker J."/>
            <person name="Stange-Thomann N."/>
            <person name="Stavropoulos S."/>
            <person name="Stone C."/>
            <person name="Strader C."/>
            <person name="Tesfaye S."/>
            <person name="Thomson T."/>
            <person name="Thoulutsang Y."/>
            <person name="Thoulutsang D."/>
            <person name="Topham K."/>
            <person name="Topping I."/>
            <person name="Tsamla T."/>
            <person name="Vassiliev H."/>
            <person name="Vo A."/>
            <person name="Wangchuk T."/>
            <person name="Wangdi T."/>
            <person name="Weiand M."/>
            <person name="Wilkinson J."/>
            <person name="Wilson A."/>
            <person name="Yadav S."/>
            <person name="Young G."/>
            <person name="Yu Q."/>
            <person name="Zembek L."/>
            <person name="Zhong D."/>
            <person name="Zimmer A."/>
            <person name="Zwirko Z."/>
            <person name="Jaffe D.B."/>
            <person name="Alvarez P."/>
            <person name="Brockman W."/>
            <person name="Butler J."/>
            <person name="Chin C."/>
            <person name="Gnerre S."/>
            <person name="MacCallum I."/>
            <person name="Graves J.A."/>
            <person name="Ponting C.P."/>
            <person name="Breen M."/>
            <person name="Samollow P.B."/>
            <person name="Lander E.S."/>
            <person name="Lindblad-Toh K."/>
        </authorList>
    </citation>
    <scope>NUCLEOTIDE SEQUENCE [LARGE SCALE GENOMIC DNA]</scope>
</reference>
<dbReference type="InterPro" id="IPR041179">
    <property type="entry name" value="C10orf90_N"/>
</dbReference>
<dbReference type="Proteomes" id="UP000002280">
    <property type="component" value="Chromosome 1"/>
</dbReference>
<dbReference type="PANTHER" id="PTHR21553">
    <property type="entry name" value="ALMS1-RELATED"/>
    <property type="match status" value="1"/>
</dbReference>
<dbReference type="ExpressionAtlas" id="F6YRK0">
    <property type="expression patterns" value="baseline"/>
</dbReference>
<dbReference type="Pfam" id="PF17730">
    <property type="entry name" value="Centro_C10orf90"/>
    <property type="match status" value="1"/>
</dbReference>
<protein>
    <submittedName>
        <fullName evidence="7">Chromosome 1 open reading frame, human C10orf90</fullName>
    </submittedName>
</protein>
<evidence type="ECO:0000259" key="6">
    <source>
        <dbReference type="Pfam" id="PF17730"/>
    </source>
</evidence>
<evidence type="ECO:0000313" key="8">
    <source>
        <dbReference type="Proteomes" id="UP000002280"/>
    </source>
</evidence>
<dbReference type="GO" id="GO:0005813">
    <property type="term" value="C:centrosome"/>
    <property type="evidence" value="ECO:0000318"/>
    <property type="project" value="GO_Central"/>
</dbReference>
<dbReference type="Bgee" id="ENSMODG00000010557">
    <property type="expression patterns" value="Expressed in spermatid and 11 other cell types or tissues"/>
</dbReference>
<feature type="compositionally biased region" description="Basic and acidic residues" evidence="4">
    <location>
        <begin position="169"/>
        <end position="183"/>
    </location>
</feature>
<keyword evidence="2" id="KW-0963">Cytoplasm</keyword>
<reference evidence="7" key="2">
    <citation type="submission" date="2025-08" db="UniProtKB">
        <authorList>
            <consortium name="Ensembl"/>
        </authorList>
    </citation>
    <scope>IDENTIFICATION</scope>
</reference>
<reference evidence="7" key="3">
    <citation type="submission" date="2025-09" db="UniProtKB">
        <authorList>
            <consortium name="Ensembl"/>
        </authorList>
    </citation>
    <scope>IDENTIFICATION</scope>
</reference>
<dbReference type="AlphaFoldDB" id="F6YRK0"/>
<feature type="compositionally biased region" description="Basic and acidic residues" evidence="4">
    <location>
        <begin position="637"/>
        <end position="649"/>
    </location>
</feature>
<feature type="region of interest" description="Disordered" evidence="4">
    <location>
        <begin position="114"/>
        <end position="137"/>
    </location>
</feature>
<keyword evidence="8" id="KW-1185">Reference proteome</keyword>
<evidence type="ECO:0000256" key="3">
    <source>
        <dbReference type="ARBA" id="ARBA00023212"/>
    </source>
</evidence>
<feature type="region of interest" description="Disordered" evidence="4">
    <location>
        <begin position="311"/>
        <end position="339"/>
    </location>
</feature>
<evidence type="ECO:0000313" key="7">
    <source>
        <dbReference type="Ensembl" id="ENSMODP00000013228.3"/>
    </source>
</evidence>
<dbReference type="GO" id="GO:0005829">
    <property type="term" value="C:cytosol"/>
    <property type="evidence" value="ECO:0000318"/>
    <property type="project" value="GO_Central"/>
</dbReference>
<dbReference type="InterPro" id="IPR029299">
    <property type="entry name" value="ALMS_motif"/>
</dbReference>
<proteinExistence type="predicted"/>
<name>F6YRK0_MONDO</name>
<gene>
    <name evidence="7" type="primary">C1H10orf90</name>
</gene>
<dbReference type="GO" id="GO:0046599">
    <property type="term" value="P:regulation of centriole replication"/>
    <property type="evidence" value="ECO:0000318"/>
    <property type="project" value="GO_Central"/>
</dbReference>
<dbReference type="InParanoid" id="F6YRK0"/>
<dbReference type="OMA" id="HEYWVTH"/>